<name>A0AAE0IQN5_9PEZI</name>
<feature type="domain" description="PPC89 centrosome localisation" evidence="8">
    <location>
        <begin position="470"/>
        <end position="534"/>
    </location>
</feature>
<keyword evidence="6" id="KW-0732">Signal</keyword>
<evidence type="ECO:0000313" key="10">
    <source>
        <dbReference type="Proteomes" id="UP001283341"/>
    </source>
</evidence>
<feature type="domain" description="Cep57 centrosome microtubule-binding" evidence="7">
    <location>
        <begin position="1112"/>
        <end position="1188"/>
    </location>
</feature>
<feature type="signal peptide" evidence="6">
    <location>
        <begin position="1"/>
        <end position="20"/>
    </location>
</feature>
<dbReference type="EMBL" id="JAUEDM010000001">
    <property type="protein sequence ID" value="KAK3329369.1"/>
    <property type="molecule type" value="Genomic_DNA"/>
</dbReference>
<evidence type="ECO:0000259" key="8">
    <source>
        <dbReference type="Pfam" id="PF14197"/>
    </source>
</evidence>
<feature type="compositionally biased region" description="Low complexity" evidence="5">
    <location>
        <begin position="448"/>
        <end position="458"/>
    </location>
</feature>
<feature type="compositionally biased region" description="Polar residues" evidence="5">
    <location>
        <begin position="295"/>
        <end position="311"/>
    </location>
</feature>
<feature type="compositionally biased region" description="Basic and acidic residues" evidence="5">
    <location>
        <begin position="131"/>
        <end position="142"/>
    </location>
</feature>
<reference evidence="9" key="1">
    <citation type="journal article" date="2023" name="Mol. Phylogenet. Evol.">
        <title>Genome-scale phylogeny and comparative genomics of the fungal order Sordariales.</title>
        <authorList>
            <person name="Hensen N."/>
            <person name="Bonometti L."/>
            <person name="Westerberg I."/>
            <person name="Brannstrom I.O."/>
            <person name="Guillou S."/>
            <person name="Cros-Aarteil S."/>
            <person name="Calhoun S."/>
            <person name="Haridas S."/>
            <person name="Kuo A."/>
            <person name="Mondo S."/>
            <person name="Pangilinan J."/>
            <person name="Riley R."/>
            <person name="LaButti K."/>
            <person name="Andreopoulos B."/>
            <person name="Lipzen A."/>
            <person name="Chen C."/>
            <person name="Yan M."/>
            <person name="Daum C."/>
            <person name="Ng V."/>
            <person name="Clum A."/>
            <person name="Steindorff A."/>
            <person name="Ohm R.A."/>
            <person name="Martin F."/>
            <person name="Silar P."/>
            <person name="Natvig D.O."/>
            <person name="Lalanne C."/>
            <person name="Gautier V."/>
            <person name="Ament-Velasquez S.L."/>
            <person name="Kruys A."/>
            <person name="Hutchinson M.I."/>
            <person name="Powell A.J."/>
            <person name="Barry K."/>
            <person name="Miller A.N."/>
            <person name="Grigoriev I.V."/>
            <person name="Debuchy R."/>
            <person name="Gladieux P."/>
            <person name="Hiltunen Thoren M."/>
            <person name="Johannesson H."/>
        </authorList>
    </citation>
    <scope>NUCLEOTIDE SEQUENCE</scope>
    <source>
        <strain evidence="9">CBS 118394</strain>
    </source>
</reference>
<evidence type="ECO:0000256" key="4">
    <source>
        <dbReference type="SAM" id="Coils"/>
    </source>
</evidence>
<dbReference type="GO" id="GO:0008017">
    <property type="term" value="F:microtubule binding"/>
    <property type="evidence" value="ECO:0007669"/>
    <property type="project" value="InterPro"/>
</dbReference>
<keyword evidence="2" id="KW-0963">Cytoplasm</keyword>
<reference evidence="9" key="2">
    <citation type="submission" date="2023-06" db="EMBL/GenBank/DDBJ databases">
        <authorList>
            <consortium name="Lawrence Berkeley National Laboratory"/>
            <person name="Haridas S."/>
            <person name="Hensen N."/>
            <person name="Bonometti L."/>
            <person name="Westerberg I."/>
            <person name="Brannstrom I.O."/>
            <person name="Guillou S."/>
            <person name="Cros-Aarteil S."/>
            <person name="Calhoun S."/>
            <person name="Kuo A."/>
            <person name="Mondo S."/>
            <person name="Pangilinan J."/>
            <person name="Riley R."/>
            <person name="Labutti K."/>
            <person name="Andreopoulos B."/>
            <person name="Lipzen A."/>
            <person name="Chen C."/>
            <person name="Yanf M."/>
            <person name="Daum C."/>
            <person name="Ng V."/>
            <person name="Clum A."/>
            <person name="Steindorff A."/>
            <person name="Ohm R."/>
            <person name="Martin F."/>
            <person name="Silar P."/>
            <person name="Natvig D."/>
            <person name="Lalanne C."/>
            <person name="Gautier V."/>
            <person name="Ament-Velasquez S.L."/>
            <person name="Kruys A."/>
            <person name="Hutchinson M.I."/>
            <person name="Powell A.J."/>
            <person name="Barry K."/>
            <person name="Miller A.N."/>
            <person name="Grigoriev I.V."/>
            <person name="Debuchy R."/>
            <person name="Gladieux P."/>
            <person name="Thoren M.H."/>
            <person name="Johannesson H."/>
        </authorList>
    </citation>
    <scope>NUCLEOTIDE SEQUENCE</scope>
    <source>
        <strain evidence="9">CBS 118394</strain>
    </source>
</reference>
<protein>
    <submittedName>
        <fullName evidence="9">Uncharacterized protein</fullName>
    </submittedName>
</protein>
<evidence type="ECO:0000313" key="9">
    <source>
        <dbReference type="EMBL" id="KAK3329369.1"/>
    </source>
</evidence>
<comment type="caution">
    <text evidence="9">The sequence shown here is derived from an EMBL/GenBank/DDBJ whole genome shotgun (WGS) entry which is preliminary data.</text>
</comment>
<dbReference type="Proteomes" id="UP001283341">
    <property type="component" value="Unassembled WGS sequence"/>
</dbReference>
<gene>
    <name evidence="9" type="ORF">B0H66DRAFT_610206</name>
</gene>
<evidence type="ECO:0000256" key="2">
    <source>
        <dbReference type="ARBA" id="ARBA00022490"/>
    </source>
</evidence>
<dbReference type="GO" id="GO:0005815">
    <property type="term" value="C:microtubule organizing center"/>
    <property type="evidence" value="ECO:0007669"/>
    <property type="project" value="UniProtKB-SubCell"/>
</dbReference>
<dbReference type="InterPro" id="IPR051756">
    <property type="entry name" value="Centrosomal_MT-associated"/>
</dbReference>
<keyword evidence="4" id="KW-0175">Coiled coil</keyword>
<dbReference type="AlphaFoldDB" id="A0AAE0IQN5"/>
<comment type="subcellular location">
    <subcellularLocation>
        <location evidence="1">Cytoplasm</location>
        <location evidence="1">Cytoskeleton</location>
        <location evidence="1">Microtubule organizing center</location>
    </subcellularLocation>
</comment>
<proteinExistence type="predicted"/>
<keyword evidence="10" id="KW-1185">Reference proteome</keyword>
<keyword evidence="3" id="KW-0206">Cytoskeleton</keyword>
<sequence>MCPFSVVFLCFSSCCKLLKSANEQSPGLAAAPPFRPVPAPPPPRPGSTLSSCTNALPGVDSQQVIMDANRNKPHSKPKHISRITKEMHEFRLKNNPFSSPPSSTGSHDTVSTTTEELTRNLSNFSFSPDGEGTRKFSEDFKNPPKRSAPRSGRFGGVPNTVVNTSAIAHAFPEWSNLVNNKNTATISESIDIAASFKPITTSTQGMENRRPTTDQTEEDTFEDALDAKRRRFRSEMQPRVEDESDCSTVLSKTPGRPALGARRPRFSNGSAASPEPPKRSLQEMVSKIRVEKQTMKNQASPHDTTPKQSPPNAAIHSGQFTFRSSLGPDGTGISPTGRSFFLPAFRHLPDWTSGTLKFSSMRNGVPVFVKAGKAGVQLGSSGEHGSVNAVGIPEEDEEIFVSMDKLQEEVRELHDHDAMLQREAEKLQRELNLLQSELKRLKSRKTSDSAIGSDSDGSFNRRNGEHNQELEDQVAHLQGRLDQASRQVGVNDIHSTALTAERDEALHQASIARERAKKLQAELETTQKELESALQDRHEKETMELENTSLVATNLTLKQQHDSAVQNHKKLAAQCDRLRQELATVRKELATTREELDSTRKQCESLKEENKLMAQDHTSMERSNETYFKENKKLQAQVAARDQHIADLKKGITTRDQMIDNIQGFTTDTAVIELNAELEAEIEQLRRQLQQQNSGLQEKDGSISAKEGRIRVLKERNLELTCENERLEEENRRLRAEYEEKEGQWISDRHKVIQLNQQLTKNNTEYLRTLNDNTEDCVRLEEDFRQKETTIRQRLGRREAAIRKVKQLTSKINEIAQQELIRTRTTKVTRIVEPGNDYTGKSDVYVDDDPTTEVHLTQGSDFASIMDDELARLKQTYRDLQAQQQEDTQAGPSGNTLQITEYDLPTLPAVSTIQPKQPTGILKKSSQFPVDDDTGRFSVKSALSIGIPHSDDETNHTATTNRSRRSVRSASNVSGKPPMRPELRLRRNSDTAARLRTEATTTVEQNMTSAFFVPDITLHSEKDATATGKRAVPSLSKDARRVLNSICKHKSDNCNVCVRIAAYGTSTTTVTTNKVVITADDARKGKKTVRVGKPVPVSDRMPEGETAGEADQTMRPSMSPGEALAMLIKETQDEIEHLQMDLEKLNEKYFGLDKSLGQRERKRIMGEIKRLQAEVEYKSGQLYRLHDVLEGQKEAGQMMAQSEVDVTILSELGLLPRMESVGGNVTATTNGTEGSWNGFD</sequence>
<feature type="compositionally biased region" description="Polar residues" evidence="5">
    <location>
        <begin position="95"/>
        <end position="126"/>
    </location>
</feature>
<dbReference type="InterPro" id="IPR025925">
    <property type="entry name" value="PPC89_CLD"/>
</dbReference>
<evidence type="ECO:0000256" key="1">
    <source>
        <dbReference type="ARBA" id="ARBA00004267"/>
    </source>
</evidence>
<dbReference type="PANTHER" id="PTHR19336:SF9">
    <property type="entry name" value="SPINDLE POLE BODY PROTEIN PPC89"/>
    <property type="match status" value="1"/>
</dbReference>
<feature type="region of interest" description="Disordered" evidence="5">
    <location>
        <begin position="25"/>
        <end position="55"/>
    </location>
</feature>
<dbReference type="PANTHER" id="PTHR19336">
    <property type="entry name" value="UNCHARACTERIZED DUF1167"/>
    <property type="match status" value="1"/>
</dbReference>
<organism evidence="9 10">
    <name type="scientific">Apodospora peruviana</name>
    <dbReference type="NCBI Taxonomy" id="516989"/>
    <lineage>
        <taxon>Eukaryota</taxon>
        <taxon>Fungi</taxon>
        <taxon>Dikarya</taxon>
        <taxon>Ascomycota</taxon>
        <taxon>Pezizomycotina</taxon>
        <taxon>Sordariomycetes</taxon>
        <taxon>Sordariomycetidae</taxon>
        <taxon>Sordariales</taxon>
        <taxon>Lasiosphaeriaceae</taxon>
        <taxon>Apodospora</taxon>
    </lineage>
</organism>
<feature type="region of interest" description="Disordered" evidence="5">
    <location>
        <begin position="442"/>
        <end position="464"/>
    </location>
</feature>
<dbReference type="Pfam" id="PF06657">
    <property type="entry name" value="Cep57_MT_bd"/>
    <property type="match status" value="1"/>
</dbReference>
<dbReference type="InterPro" id="IPR024957">
    <property type="entry name" value="Cep57_MT-bd_dom"/>
</dbReference>
<feature type="coiled-coil region" evidence="4">
    <location>
        <begin position="668"/>
        <end position="744"/>
    </location>
</feature>
<feature type="region of interest" description="Disordered" evidence="5">
    <location>
        <begin position="915"/>
        <end position="982"/>
    </location>
</feature>
<evidence type="ECO:0000259" key="7">
    <source>
        <dbReference type="Pfam" id="PF06657"/>
    </source>
</evidence>
<evidence type="ECO:0000256" key="6">
    <source>
        <dbReference type="SAM" id="SignalP"/>
    </source>
</evidence>
<feature type="region of interest" description="Disordered" evidence="5">
    <location>
        <begin position="92"/>
        <end position="156"/>
    </location>
</feature>
<feature type="coiled-coil region" evidence="4">
    <location>
        <begin position="863"/>
        <end position="890"/>
    </location>
</feature>
<feature type="compositionally biased region" description="Pro residues" evidence="5">
    <location>
        <begin position="33"/>
        <end position="45"/>
    </location>
</feature>
<dbReference type="Pfam" id="PF14197">
    <property type="entry name" value="Cep57_CLD_2"/>
    <property type="match status" value="1"/>
</dbReference>
<feature type="chain" id="PRO_5042184926" evidence="6">
    <location>
        <begin position="21"/>
        <end position="1240"/>
    </location>
</feature>
<accession>A0AAE0IQN5</accession>
<feature type="region of interest" description="Disordered" evidence="5">
    <location>
        <begin position="294"/>
        <end position="331"/>
    </location>
</feature>
<feature type="region of interest" description="Disordered" evidence="5">
    <location>
        <begin position="1093"/>
        <end position="1117"/>
    </location>
</feature>
<feature type="region of interest" description="Disordered" evidence="5">
    <location>
        <begin position="198"/>
        <end position="220"/>
    </location>
</feature>
<feature type="region of interest" description="Disordered" evidence="5">
    <location>
        <begin position="232"/>
        <end position="281"/>
    </location>
</feature>
<evidence type="ECO:0000256" key="5">
    <source>
        <dbReference type="SAM" id="MobiDB-lite"/>
    </source>
</evidence>
<evidence type="ECO:0000256" key="3">
    <source>
        <dbReference type="ARBA" id="ARBA00023212"/>
    </source>
</evidence>